<dbReference type="SUPFAM" id="SSF53067">
    <property type="entry name" value="Actin-like ATPase domain"/>
    <property type="match status" value="2"/>
</dbReference>
<dbReference type="KEGG" id="cbei:LF65_04725"/>
<dbReference type="PIRSF" id="PIRSF019169">
    <property type="entry name" value="PilM"/>
    <property type="match status" value="1"/>
</dbReference>
<dbReference type="AlphaFoldDB" id="A0A0B5QK02"/>
<dbReference type="Pfam" id="PF11104">
    <property type="entry name" value="PilM_2"/>
    <property type="match status" value="1"/>
</dbReference>
<evidence type="ECO:0000313" key="2">
    <source>
        <dbReference type="EMBL" id="AJH01256.1"/>
    </source>
</evidence>
<accession>A0A0B5QK02</accession>
<keyword evidence="1" id="KW-0175">Coiled coil</keyword>
<gene>
    <name evidence="2" type="ORF">LF65_04725</name>
</gene>
<dbReference type="RefSeq" id="WP_052482976.1">
    <property type="nucleotide sequence ID" value="NZ_CP010086.2"/>
</dbReference>
<evidence type="ECO:0000313" key="3">
    <source>
        <dbReference type="Proteomes" id="UP000031866"/>
    </source>
</evidence>
<dbReference type="PANTHER" id="PTHR32432">
    <property type="entry name" value="CELL DIVISION PROTEIN FTSA-RELATED"/>
    <property type="match status" value="1"/>
</dbReference>
<sequence>MNTIKGKIHFSNGGEFKRKLDFNKIKELMNIDIKDIKAKLLKNNSKNKKKYFKKSEKKRKVVAFDIGNKTTKIVEGIYYKENLTINKFIEVATPKGAILDGAIVNQEALISKLKQVLSENSITAKEGICTNNSTSIINRELMIPQVENDEIETVVRYEIQQYLPINLDDYVLQTNILGEEEFQDNKKLSVRAIAYPEKMARGYYELLEALNLKPYALDVNYNALNKLINYIDAINEYEYNSKESVVFIDMGATSLDVNIYNEGILQFTRIIKTGGTDLNEILVEVLNLSEDEIEQYKERNINLKEDRLDTQNKVIINEIDDWIDKIEKVIQFYKNKNMGIGVDKIFIYGGTSKIKGLCGYMTSKISIRVVRIKSIPKIDFNTTNAAYESIDNFINAIGSIIRL</sequence>
<dbReference type="CDD" id="cd24049">
    <property type="entry name" value="ASKHA_NBD_PilM"/>
    <property type="match status" value="1"/>
</dbReference>
<dbReference type="EMBL" id="CP010086">
    <property type="protein sequence ID" value="AJH01256.1"/>
    <property type="molecule type" value="Genomic_DNA"/>
</dbReference>
<proteinExistence type="predicted"/>
<reference evidence="3" key="1">
    <citation type="submission" date="2014-12" db="EMBL/GenBank/DDBJ databases">
        <title>Genome sequence of Clostridium beijerinckii strain 59B.</title>
        <authorList>
            <person name="Little G.T."/>
            <person name="Minton N.P."/>
        </authorList>
    </citation>
    <scope>NUCLEOTIDE SEQUENCE [LARGE SCALE GENOMIC DNA]</scope>
    <source>
        <strain evidence="3">59B</strain>
    </source>
</reference>
<dbReference type="PANTHER" id="PTHR32432:SF3">
    <property type="entry name" value="ETHANOLAMINE UTILIZATION PROTEIN EUTJ"/>
    <property type="match status" value="1"/>
</dbReference>
<evidence type="ECO:0000256" key="1">
    <source>
        <dbReference type="SAM" id="Coils"/>
    </source>
</evidence>
<organism evidence="2 3">
    <name type="scientific">Clostridium beijerinckii</name>
    <name type="common">Clostridium MP</name>
    <dbReference type="NCBI Taxonomy" id="1520"/>
    <lineage>
        <taxon>Bacteria</taxon>
        <taxon>Bacillati</taxon>
        <taxon>Bacillota</taxon>
        <taxon>Clostridia</taxon>
        <taxon>Eubacteriales</taxon>
        <taxon>Clostridiaceae</taxon>
        <taxon>Clostridium</taxon>
    </lineage>
</organism>
<dbReference type="InterPro" id="IPR005883">
    <property type="entry name" value="PilM"/>
</dbReference>
<dbReference type="Proteomes" id="UP000031866">
    <property type="component" value="Chromosome"/>
</dbReference>
<dbReference type="OrthoDB" id="5291956at2"/>
<dbReference type="InterPro" id="IPR043129">
    <property type="entry name" value="ATPase_NBD"/>
</dbReference>
<dbReference type="Gene3D" id="3.30.420.40">
    <property type="match status" value="2"/>
</dbReference>
<dbReference type="NCBIfam" id="TIGR01175">
    <property type="entry name" value="pilM"/>
    <property type="match status" value="1"/>
</dbReference>
<dbReference type="STRING" id="1520.LF65_04725"/>
<protein>
    <submittedName>
        <fullName evidence="2">Pilus assembly protein PilM</fullName>
    </submittedName>
</protein>
<dbReference type="InterPro" id="IPR050696">
    <property type="entry name" value="FtsA/MreB"/>
</dbReference>
<name>A0A0B5QK02_CLOBE</name>
<feature type="coiled-coil region" evidence="1">
    <location>
        <begin position="279"/>
        <end position="313"/>
    </location>
</feature>
<dbReference type="Gene3D" id="3.30.1490.300">
    <property type="match status" value="1"/>
</dbReference>